<dbReference type="EMBL" id="RKHR01000003">
    <property type="protein sequence ID" value="ROS05273.1"/>
    <property type="molecule type" value="Genomic_DNA"/>
</dbReference>
<dbReference type="Pfam" id="PF04055">
    <property type="entry name" value="Radical_SAM"/>
    <property type="match status" value="1"/>
</dbReference>
<feature type="binding site" evidence="16">
    <location>
        <position position="191"/>
    </location>
    <ligand>
        <name>S-adenosyl-L-methionine</name>
        <dbReference type="ChEBI" id="CHEBI:59789"/>
        <label>2</label>
    </ligand>
</feature>
<evidence type="ECO:0000256" key="6">
    <source>
        <dbReference type="ARBA" id="ARBA00022490"/>
    </source>
</evidence>
<evidence type="ECO:0000256" key="12">
    <source>
        <dbReference type="ARBA" id="ARBA00023244"/>
    </source>
</evidence>
<dbReference type="SFLD" id="SFLDS00029">
    <property type="entry name" value="Radical_SAM"/>
    <property type="match status" value="1"/>
</dbReference>
<dbReference type="PANTHER" id="PTHR13932:SF6">
    <property type="entry name" value="OXYGEN-INDEPENDENT COPROPORPHYRINOGEN III OXIDASE"/>
    <property type="match status" value="1"/>
</dbReference>
<dbReference type="OrthoDB" id="9808022at2"/>
<evidence type="ECO:0000256" key="16">
    <source>
        <dbReference type="PIRSR" id="PIRSR000167-1"/>
    </source>
</evidence>
<feature type="binding site" evidence="16">
    <location>
        <begin position="73"/>
        <end position="75"/>
    </location>
    <ligand>
        <name>S-adenosyl-L-methionine</name>
        <dbReference type="ChEBI" id="CHEBI:59789"/>
        <label>2</label>
    </ligand>
</feature>
<dbReference type="SUPFAM" id="SSF102114">
    <property type="entry name" value="Radical SAM enzymes"/>
    <property type="match status" value="1"/>
</dbReference>
<protein>
    <recommendedName>
        <fullName evidence="15">Coproporphyrinogen-III oxidase</fullName>
        <ecNumber evidence="15">1.3.98.3</ecNumber>
    </recommendedName>
</protein>
<keyword evidence="12 15" id="KW-0627">Porphyrin biosynthesis</keyword>
<dbReference type="FunFam" id="3.80.30.20:FF:000012">
    <property type="entry name" value="Coproporphyrinogen-III oxidase"/>
    <property type="match status" value="1"/>
</dbReference>
<dbReference type="Proteomes" id="UP000275394">
    <property type="component" value="Unassembled WGS sequence"/>
</dbReference>
<dbReference type="GO" id="GO:0004109">
    <property type="term" value="F:coproporphyrinogen oxidase activity"/>
    <property type="evidence" value="ECO:0007669"/>
    <property type="project" value="InterPro"/>
</dbReference>
<comment type="cofactor">
    <cofactor evidence="15 17">
        <name>[4Fe-4S] cluster</name>
        <dbReference type="ChEBI" id="CHEBI:49883"/>
    </cofactor>
    <text evidence="15 17">Binds 1 [4Fe-4S] cluster. The cluster is coordinated with 3 cysteines and an exchangeable S-adenosyl-L-methionine.</text>
</comment>
<accession>A0A3N2DZH7</accession>
<dbReference type="Pfam" id="PF06969">
    <property type="entry name" value="HemN_C"/>
    <property type="match status" value="1"/>
</dbReference>
<dbReference type="UniPathway" id="UPA00251">
    <property type="reaction ID" value="UER00323"/>
</dbReference>
<keyword evidence="9 15" id="KW-0560">Oxidoreductase</keyword>
<dbReference type="GO" id="GO:0006782">
    <property type="term" value="P:protoporphyrinogen IX biosynthetic process"/>
    <property type="evidence" value="ECO:0007669"/>
    <property type="project" value="UniProtKB-UniPathway"/>
</dbReference>
<dbReference type="InterPro" id="IPR004558">
    <property type="entry name" value="Coprogen_oxidase_HemN"/>
</dbReference>
<dbReference type="RefSeq" id="WP_123711194.1">
    <property type="nucleotide sequence ID" value="NZ_RKHR01000003.1"/>
</dbReference>
<dbReference type="SFLD" id="SFLDG01082">
    <property type="entry name" value="B12-binding_domain_containing"/>
    <property type="match status" value="1"/>
</dbReference>
<feature type="binding site" evidence="16">
    <location>
        <begin position="118"/>
        <end position="119"/>
    </location>
    <ligand>
        <name>S-adenosyl-L-methionine</name>
        <dbReference type="ChEBI" id="CHEBI:59789"/>
        <label>2</label>
    </ligand>
</feature>
<dbReference type="EC" id="1.3.98.3" evidence="15"/>
<dbReference type="CDD" id="cd01335">
    <property type="entry name" value="Radical_SAM"/>
    <property type="match status" value="1"/>
</dbReference>
<dbReference type="AlphaFoldDB" id="A0A3N2DZH7"/>
<dbReference type="PROSITE" id="PS51918">
    <property type="entry name" value="RADICAL_SAM"/>
    <property type="match status" value="1"/>
</dbReference>
<dbReference type="GO" id="GO:0046872">
    <property type="term" value="F:metal ion binding"/>
    <property type="evidence" value="ECO:0007669"/>
    <property type="project" value="UniProtKB-KW"/>
</dbReference>
<reference evidence="19 20" key="1">
    <citation type="submission" date="2018-11" db="EMBL/GenBank/DDBJ databases">
        <title>Genomic Encyclopedia of Type Strains, Phase IV (KMG-IV): sequencing the most valuable type-strain genomes for metagenomic binning, comparative biology and taxonomic classification.</title>
        <authorList>
            <person name="Goeker M."/>
        </authorList>
    </citation>
    <scope>NUCLEOTIDE SEQUENCE [LARGE SCALE GENOMIC DNA]</scope>
    <source>
        <strain evidence="19 20">DSM 100316</strain>
    </source>
</reference>
<dbReference type="PANTHER" id="PTHR13932">
    <property type="entry name" value="COPROPORPHYRINIGEN III OXIDASE"/>
    <property type="match status" value="1"/>
</dbReference>
<keyword evidence="5 15" id="KW-0004">4Fe-4S</keyword>
<evidence type="ECO:0000256" key="13">
    <source>
        <dbReference type="ARBA" id="ARBA00024295"/>
    </source>
</evidence>
<dbReference type="GO" id="GO:0051539">
    <property type="term" value="F:4 iron, 4 sulfur cluster binding"/>
    <property type="evidence" value="ECO:0007669"/>
    <property type="project" value="UniProtKB-KW"/>
</dbReference>
<dbReference type="GO" id="GO:0051989">
    <property type="term" value="F:coproporphyrinogen dehydrogenase activity"/>
    <property type="evidence" value="ECO:0007669"/>
    <property type="project" value="UniProtKB-EC"/>
</dbReference>
<evidence type="ECO:0000256" key="4">
    <source>
        <dbReference type="ARBA" id="ARBA00011245"/>
    </source>
</evidence>
<sequence>MSIENHAAIHWDHALIKKYDVSGPRYTSYPTANLFHDDFAHEQYMQVATNEKSSIAPISLYIHIPFCENICYYCACNKVVTRDKSKAREYLEHLKKEIALRGEIHANRPVTQLHFGGGTPTFLSTSELTELMVSLGRHFNLSTADSREYSIELDPRTVDDEYISLLKGLGFNRVSLGIQDFHPPVQKAINREQSVDMVQDLLKSIRQYRFDSISFDLIYGLPHQSVASFTQTLATVIALNPDRLSVYNYAHLPERFKTQRSIDRLTLPTGQEKLAIMEHIGNTLTDAGYEYIGMDHFVKPDDELAKARFNGRLQRNFQGYSTCLATDLIGLGSSSITSFSDTYSQNSKDLTEYYRLVNSGKLPIVKGYPLTVKNTLHREIIMSLACRLALNIQDIELLFSIKFDEEFNYLMPRLSEFEEDGLIELSDALITVTDTGRLMLRQICMVFDEYLSKNNAGGTKFSKAM</sequence>
<evidence type="ECO:0000256" key="14">
    <source>
        <dbReference type="ARBA" id="ARBA00048321"/>
    </source>
</evidence>
<feature type="binding site" evidence="17">
    <location>
        <position position="74"/>
    </location>
    <ligand>
        <name>[4Fe-4S] cluster</name>
        <dbReference type="ChEBI" id="CHEBI:49883"/>
        <note>4Fe-4S-S-AdoMet</note>
    </ligand>
</feature>
<evidence type="ECO:0000256" key="7">
    <source>
        <dbReference type="ARBA" id="ARBA00022691"/>
    </source>
</evidence>
<evidence type="ECO:0000256" key="3">
    <source>
        <dbReference type="ARBA" id="ARBA00005493"/>
    </source>
</evidence>
<dbReference type="InterPro" id="IPR007197">
    <property type="entry name" value="rSAM"/>
</dbReference>
<dbReference type="InterPro" id="IPR006638">
    <property type="entry name" value="Elp3/MiaA/NifB-like_rSAM"/>
</dbReference>
<keyword evidence="6 15" id="KW-0963">Cytoplasm</keyword>
<dbReference type="InterPro" id="IPR034505">
    <property type="entry name" value="Coproporphyrinogen-III_oxidase"/>
</dbReference>
<evidence type="ECO:0000256" key="8">
    <source>
        <dbReference type="ARBA" id="ARBA00022723"/>
    </source>
</evidence>
<keyword evidence="11 15" id="KW-0411">Iron-sulfur</keyword>
<dbReference type="NCBIfam" id="TIGR00538">
    <property type="entry name" value="hemN"/>
    <property type="match status" value="1"/>
</dbReference>
<comment type="subcellular location">
    <subcellularLocation>
        <location evidence="1 15">Cytoplasm</location>
    </subcellularLocation>
</comment>
<dbReference type="InterPro" id="IPR023404">
    <property type="entry name" value="rSAM_horseshoe"/>
</dbReference>
<keyword evidence="10 15" id="KW-0408">Iron</keyword>
<feature type="binding site" evidence="16">
    <location>
        <position position="61"/>
    </location>
    <ligand>
        <name>S-adenosyl-L-methionine</name>
        <dbReference type="ChEBI" id="CHEBI:59789"/>
        <label>1</label>
    </ligand>
</feature>
<dbReference type="SMART" id="SM00729">
    <property type="entry name" value="Elp3"/>
    <property type="match status" value="1"/>
</dbReference>
<keyword evidence="7 15" id="KW-0949">S-adenosyl-L-methionine</keyword>
<dbReference type="Gene3D" id="1.10.10.920">
    <property type="match status" value="1"/>
</dbReference>
<gene>
    <name evidence="19" type="ORF">EDC56_0803</name>
</gene>
<dbReference type="PIRSF" id="PIRSF000167">
    <property type="entry name" value="HemN"/>
    <property type="match status" value="1"/>
</dbReference>
<name>A0A3N2DZH7_9GAMM</name>
<comment type="subunit">
    <text evidence="4">Monomer.</text>
</comment>
<comment type="similarity">
    <text evidence="3 15">Belongs to the anaerobic coproporphyrinogen-III oxidase family.</text>
</comment>
<organism evidence="19 20">
    <name type="scientific">Sinobacterium caligoides</name>
    <dbReference type="NCBI Taxonomy" id="933926"/>
    <lineage>
        <taxon>Bacteria</taxon>
        <taxon>Pseudomonadati</taxon>
        <taxon>Pseudomonadota</taxon>
        <taxon>Gammaproteobacteria</taxon>
        <taxon>Cellvibrionales</taxon>
        <taxon>Spongiibacteraceae</taxon>
        <taxon>Sinobacterium</taxon>
    </lineage>
</organism>
<feature type="domain" description="Radical SAM core" evidence="18">
    <location>
        <begin position="52"/>
        <end position="290"/>
    </location>
</feature>
<evidence type="ECO:0000313" key="19">
    <source>
        <dbReference type="EMBL" id="ROS05273.1"/>
    </source>
</evidence>
<comment type="caution">
    <text evidence="19">The sequence shown here is derived from an EMBL/GenBank/DDBJ whole genome shotgun (WGS) entry which is preliminary data.</text>
</comment>
<keyword evidence="8 15" id="KW-0479">Metal-binding</keyword>
<comment type="pathway">
    <text evidence="2 15">Porphyrin-containing compound metabolism; protoporphyrin-IX biosynthesis; protoporphyrinogen-IX from coproporphyrinogen-III (AdoMet route): step 1/1.</text>
</comment>
<evidence type="ECO:0000256" key="15">
    <source>
        <dbReference type="PIRNR" id="PIRNR000167"/>
    </source>
</evidence>
<evidence type="ECO:0000256" key="17">
    <source>
        <dbReference type="PIRSR" id="PIRSR000167-2"/>
    </source>
</evidence>
<feature type="binding site" evidence="16">
    <location>
        <position position="117"/>
    </location>
    <ligand>
        <name>S-adenosyl-L-methionine</name>
        <dbReference type="ChEBI" id="CHEBI:59789"/>
        <label>1</label>
    </ligand>
</feature>
<proteinExistence type="inferred from homology"/>
<feature type="binding site" evidence="17">
    <location>
        <position position="71"/>
    </location>
    <ligand>
        <name>[4Fe-4S] cluster</name>
        <dbReference type="ChEBI" id="CHEBI:49883"/>
        <note>4Fe-4S-S-AdoMet</note>
    </ligand>
</feature>
<evidence type="ECO:0000256" key="5">
    <source>
        <dbReference type="ARBA" id="ARBA00022485"/>
    </source>
</evidence>
<comment type="catalytic activity">
    <reaction evidence="14 15">
        <text>coproporphyrinogen III + 2 S-adenosyl-L-methionine = protoporphyrinogen IX + 2 5'-deoxyadenosine + 2 L-methionine + 2 CO2</text>
        <dbReference type="Rhea" id="RHEA:15425"/>
        <dbReference type="ChEBI" id="CHEBI:16526"/>
        <dbReference type="ChEBI" id="CHEBI:17319"/>
        <dbReference type="ChEBI" id="CHEBI:57307"/>
        <dbReference type="ChEBI" id="CHEBI:57309"/>
        <dbReference type="ChEBI" id="CHEBI:57844"/>
        <dbReference type="ChEBI" id="CHEBI:59789"/>
        <dbReference type="EC" id="1.3.98.3"/>
    </reaction>
</comment>
<evidence type="ECO:0000259" key="18">
    <source>
        <dbReference type="PROSITE" id="PS51918"/>
    </source>
</evidence>
<comment type="function">
    <text evidence="13">Involved in the heme biosynthesis. Catalyzes the anaerobic oxidative decarboxylation of propionate groups of rings A and B of coproporphyrinogen III to yield the vinyl groups in protoporphyrinogen IX.</text>
</comment>
<evidence type="ECO:0000313" key="20">
    <source>
        <dbReference type="Proteomes" id="UP000275394"/>
    </source>
</evidence>
<feature type="binding site" evidence="16">
    <location>
        <position position="216"/>
    </location>
    <ligand>
        <name>S-adenosyl-L-methionine</name>
        <dbReference type="ChEBI" id="CHEBI:59789"/>
        <label>2</label>
    </ligand>
</feature>
<evidence type="ECO:0000256" key="1">
    <source>
        <dbReference type="ARBA" id="ARBA00004496"/>
    </source>
</evidence>
<feature type="binding site" evidence="16">
    <location>
        <position position="152"/>
    </location>
    <ligand>
        <name>S-adenosyl-L-methionine</name>
        <dbReference type="ChEBI" id="CHEBI:59789"/>
        <label>1</label>
    </ligand>
</feature>
<feature type="binding site" evidence="16">
    <location>
        <position position="250"/>
    </location>
    <ligand>
        <name>S-adenosyl-L-methionine</name>
        <dbReference type="ChEBI" id="CHEBI:59789"/>
        <label>2</label>
    </ligand>
</feature>
<keyword evidence="20" id="KW-1185">Reference proteome</keyword>
<dbReference type="SFLD" id="SFLDG01065">
    <property type="entry name" value="anaerobic_coproporphyrinogen-I"/>
    <property type="match status" value="1"/>
</dbReference>
<dbReference type="Gene3D" id="3.80.30.20">
    <property type="entry name" value="tm_1862 like domain"/>
    <property type="match status" value="1"/>
</dbReference>
<evidence type="ECO:0000256" key="2">
    <source>
        <dbReference type="ARBA" id="ARBA00004785"/>
    </source>
</evidence>
<evidence type="ECO:0000256" key="9">
    <source>
        <dbReference type="ARBA" id="ARBA00023002"/>
    </source>
</evidence>
<dbReference type="InterPro" id="IPR058240">
    <property type="entry name" value="rSAM_sf"/>
</dbReference>
<feature type="binding site" evidence="16">
    <location>
        <position position="336"/>
    </location>
    <ligand>
        <name>S-adenosyl-L-methionine</name>
        <dbReference type="ChEBI" id="CHEBI:59789"/>
        <label>1</label>
    </ligand>
</feature>
<evidence type="ECO:0000256" key="10">
    <source>
        <dbReference type="ARBA" id="ARBA00023004"/>
    </source>
</evidence>
<dbReference type="GO" id="GO:0005737">
    <property type="term" value="C:cytoplasm"/>
    <property type="evidence" value="ECO:0007669"/>
    <property type="project" value="UniProtKB-SubCell"/>
</dbReference>
<feature type="binding site" evidence="16">
    <location>
        <position position="179"/>
    </location>
    <ligand>
        <name>S-adenosyl-L-methionine</name>
        <dbReference type="ChEBI" id="CHEBI:59789"/>
        <label>2</label>
    </ligand>
</feature>
<evidence type="ECO:0000256" key="11">
    <source>
        <dbReference type="ARBA" id="ARBA00023014"/>
    </source>
</evidence>
<feature type="binding site" evidence="17">
    <location>
        <position position="67"/>
    </location>
    <ligand>
        <name>[4Fe-4S] cluster</name>
        <dbReference type="ChEBI" id="CHEBI:49883"/>
        <note>4Fe-4S-S-AdoMet</note>
    </ligand>
</feature>
<dbReference type="InterPro" id="IPR010723">
    <property type="entry name" value="HemN_C"/>
</dbReference>